<feature type="signal peptide" evidence="10">
    <location>
        <begin position="1"/>
        <end position="22"/>
    </location>
</feature>
<evidence type="ECO:0000256" key="2">
    <source>
        <dbReference type="ARBA" id="ARBA00022692"/>
    </source>
</evidence>
<feature type="domain" description="Cadherin" evidence="11">
    <location>
        <begin position="601"/>
        <end position="700"/>
    </location>
</feature>
<dbReference type="PANTHER" id="PTHR24026">
    <property type="entry name" value="FAT ATYPICAL CADHERIN-RELATED"/>
    <property type="match status" value="1"/>
</dbReference>
<dbReference type="Pfam" id="PF00028">
    <property type="entry name" value="Cadherin"/>
    <property type="match status" value="9"/>
</dbReference>
<dbReference type="GeneID" id="108732354"/>
<dbReference type="PROSITE" id="PS00232">
    <property type="entry name" value="CADHERIN_1"/>
    <property type="match status" value="3"/>
</dbReference>
<feature type="domain" description="Cadherin" evidence="11">
    <location>
        <begin position="701"/>
        <end position="801"/>
    </location>
</feature>
<feature type="region of interest" description="Disordered" evidence="8">
    <location>
        <begin position="1470"/>
        <end position="1520"/>
    </location>
</feature>
<evidence type="ECO:0000256" key="8">
    <source>
        <dbReference type="SAM" id="MobiDB-lite"/>
    </source>
</evidence>
<dbReference type="GO" id="GO:0005509">
    <property type="term" value="F:calcium ion binding"/>
    <property type="evidence" value="ECO:0007669"/>
    <property type="project" value="UniProtKB-UniRule"/>
</dbReference>
<keyword evidence="6 9" id="KW-0472">Membrane</keyword>
<keyword evidence="4 7" id="KW-0106">Calcium</keyword>
<feature type="domain" description="Cadherin" evidence="11">
    <location>
        <begin position="802"/>
        <end position="902"/>
    </location>
</feature>
<evidence type="ECO:0000256" key="5">
    <source>
        <dbReference type="ARBA" id="ARBA00022989"/>
    </source>
</evidence>
<keyword evidence="10" id="KW-0732">Signal</keyword>
<feature type="domain" description="Cadherin" evidence="11">
    <location>
        <begin position="276"/>
        <end position="385"/>
    </location>
</feature>
<dbReference type="SMART" id="SM00112">
    <property type="entry name" value="CA"/>
    <property type="match status" value="11"/>
</dbReference>
<evidence type="ECO:0000313" key="13">
    <source>
        <dbReference type="RefSeq" id="XP_018318616.1"/>
    </source>
</evidence>
<feature type="domain" description="Cadherin" evidence="11">
    <location>
        <begin position="1014"/>
        <end position="1124"/>
    </location>
</feature>
<feature type="domain" description="Cadherin" evidence="11">
    <location>
        <begin position="135"/>
        <end position="263"/>
    </location>
</feature>
<evidence type="ECO:0000256" key="6">
    <source>
        <dbReference type="ARBA" id="ARBA00023136"/>
    </source>
</evidence>
<keyword evidence="12" id="KW-1185">Reference proteome</keyword>
<dbReference type="Gene3D" id="2.60.40.60">
    <property type="entry name" value="Cadherins"/>
    <property type="match status" value="11"/>
</dbReference>
<dbReference type="FunFam" id="2.60.40.60:FF:000363">
    <property type="entry name" value="Dachsous cadherin-related 1a"/>
    <property type="match status" value="1"/>
</dbReference>
<gene>
    <name evidence="13" type="primary">LOC108732354</name>
</gene>
<dbReference type="GO" id="GO:0005886">
    <property type="term" value="C:plasma membrane"/>
    <property type="evidence" value="ECO:0007669"/>
    <property type="project" value="UniProtKB-SubCell"/>
</dbReference>
<organism evidence="12 13">
    <name type="scientific">Agrilus planipennis</name>
    <name type="common">Emerald ash borer</name>
    <name type="synonym">Agrilus marcopoli</name>
    <dbReference type="NCBI Taxonomy" id="224129"/>
    <lineage>
        <taxon>Eukaryota</taxon>
        <taxon>Metazoa</taxon>
        <taxon>Ecdysozoa</taxon>
        <taxon>Arthropoda</taxon>
        <taxon>Hexapoda</taxon>
        <taxon>Insecta</taxon>
        <taxon>Pterygota</taxon>
        <taxon>Neoptera</taxon>
        <taxon>Endopterygota</taxon>
        <taxon>Coleoptera</taxon>
        <taxon>Polyphaga</taxon>
        <taxon>Elateriformia</taxon>
        <taxon>Buprestoidea</taxon>
        <taxon>Buprestidae</taxon>
        <taxon>Agrilinae</taxon>
        <taxon>Agrilus</taxon>
    </lineage>
</organism>
<feature type="domain" description="Cadherin" evidence="11">
    <location>
        <begin position="78"/>
        <end position="134"/>
    </location>
</feature>
<dbReference type="Proteomes" id="UP000192223">
    <property type="component" value="Unplaced"/>
</dbReference>
<dbReference type="GO" id="GO:0060429">
    <property type="term" value="P:epithelium development"/>
    <property type="evidence" value="ECO:0007669"/>
    <property type="project" value="UniProtKB-ARBA"/>
</dbReference>
<evidence type="ECO:0000256" key="9">
    <source>
        <dbReference type="SAM" id="Phobius"/>
    </source>
</evidence>
<dbReference type="PROSITE" id="PS50268">
    <property type="entry name" value="CADHERIN_2"/>
    <property type="match status" value="11"/>
</dbReference>
<evidence type="ECO:0000313" key="12">
    <source>
        <dbReference type="Proteomes" id="UP000192223"/>
    </source>
</evidence>
<dbReference type="PANTHER" id="PTHR24026:SF126">
    <property type="entry name" value="PROTOCADHERIN FAT 4"/>
    <property type="match status" value="1"/>
</dbReference>
<evidence type="ECO:0000256" key="7">
    <source>
        <dbReference type="PROSITE-ProRule" id="PRU00043"/>
    </source>
</evidence>
<dbReference type="STRING" id="224129.A0A1W4W376"/>
<dbReference type="FunFam" id="2.60.40.60:FF:000232">
    <property type="entry name" value="Neural-cadherin"/>
    <property type="match status" value="1"/>
</dbReference>
<dbReference type="InterPro" id="IPR015919">
    <property type="entry name" value="Cadherin-like_sf"/>
</dbReference>
<name>A0A1W4W376_AGRPL</name>
<dbReference type="CDD" id="cd11304">
    <property type="entry name" value="Cadherin_repeat"/>
    <property type="match status" value="10"/>
</dbReference>
<proteinExistence type="predicted"/>
<dbReference type="InterPro" id="IPR020894">
    <property type="entry name" value="Cadherin_CS"/>
</dbReference>
<dbReference type="FunFam" id="2.60.40.60:FF:000315">
    <property type="entry name" value="CaDHerin family"/>
    <property type="match status" value="1"/>
</dbReference>
<keyword evidence="2 9" id="KW-0812">Transmembrane</keyword>
<evidence type="ECO:0000256" key="4">
    <source>
        <dbReference type="ARBA" id="ARBA00022837"/>
    </source>
</evidence>
<feature type="domain" description="Cadherin" evidence="11">
    <location>
        <begin position="515"/>
        <end position="600"/>
    </location>
</feature>
<dbReference type="SUPFAM" id="SSF49313">
    <property type="entry name" value="Cadherin-like"/>
    <property type="match status" value="10"/>
</dbReference>
<dbReference type="FunFam" id="2.60.40.60:FF:000020">
    <property type="entry name" value="Dachsous cadherin-related 1b"/>
    <property type="match status" value="1"/>
</dbReference>
<dbReference type="KEGG" id="apln:108732354"/>
<dbReference type="RefSeq" id="XP_018318616.1">
    <property type="nucleotide sequence ID" value="XM_018463114.2"/>
</dbReference>
<comment type="subcellular location">
    <subcellularLocation>
        <location evidence="1">Membrane</location>
    </subcellularLocation>
</comment>
<feature type="domain" description="Cadherin" evidence="11">
    <location>
        <begin position="394"/>
        <end position="498"/>
    </location>
</feature>
<sequence length="1549" mass="171155">MATKLIITCFLLLYGQLYSVHAGPCEVENKATNIIVDIEESRGLSIDQETNPVELPVSGEPNVDMFLDLVFPKGNPLFYLDGKKLKLLAPLDRDRDSLSHIVFQLTCTIKATHKKRTIPVIVRVFDINDNAPEFVNTPYETSISELTPIGTTIFQNVLAKDKDTGANALVEYSIVPGTASGLVYEQNIGQNRVATADGYGVFAINLPHQGKVTVNRTLDFEKTQRYYVTIVATDKPKNPDERLTSTTTLIVNINDDDDQNPSFIYKGCMVLDGACINPEYHATVSSGVLHGVLDIAPEKIQAVDMDTLNYPVTYSFVSGTPDTYADYFRIDPDVGTVHQMKSVDSNTAKNFEIIIKAQEKSEAKRSTTAKLFIDVTPVDANPPEIFVSSSEGFVDENSPVGTIVLDAQKNPIEFTVVDKDLGPNEPKPEYIFELTTPYFIIDKKGYLIVNDNNLDRDPPSPGKFRFQVVVKEKLGVAASAPTSVTVALNDVNDNPPILPSYPPVTVPAGDGRRTVMTIKATDKDEGKNAEIRYSIYHISNNGNGKFIINPTTGVLETNEKLNAGEQYSLTIQAMDSGGLYSQTIVEVTVTPGPNTQSPVFEQSVYDIEISEGATINSTVATVVAIDAENDPVSYSIISGNDLRQFAIGSRSGIITVIRKLDREDLTRYRLIIKAEDDGKLFSTATVNIKVTDVNDKNPEFVGDPYTFSVKEGLNKTSVGFVLATDADEGINALVTYSIPANLPFDIDSETGEITTNRALDYEKRQNYQFVVTAKDGAPDPRIATATVVINVIDVEDELPIFDNPVYEATVPENTPDYFVTDVMARDPDTVKKVTYVIHQGSTDLFRINENTGAIFTTRGLDYEKESQHVLIIGTLENMLNTEGSTTKVIVKVEDRNDIPPVFTTLPHPITLDDDVSIGTSVTHLVAADSDGTSPNNKVRYEVIGRGKSTKYFQIDPDTGILKVINDLRKEVDTEYQVDVRAYDLGEPQLSSVITVDVYIQHVATVAPEVGLRFTDTSYSAQVQENSTTGLLIKTLTIVNSKAHGTNIPLKCVITDGNQNGLFKVNVTDDRNCALYLNGSLDFETEETYHLVVELMSIQGFLNHDFKITKITINVADVNDNIPYFIYPSGSATDKYYAAITKTTPVASTVVQIKADDKDNGKFGKIKYDLTGNYSDAFFSIDHNSGVVKTKKGFDGDLPLEQTFYLIASARDNPNSTVDYHMVKTPLIVNLITDENRIVLVIGDAKPDAVATKLETLQRVIQDQTDLIVGIEKVTQREFINENGTLEVDPTATDVWFYLIDPETDSILEANHSIVKRAIFDKQAMDNITFDVSGQIKHTALEIHTPLEIPKKAKPTAIASLNGEVFPYALIVIACIIFVFGIIGIIYITVSWSRYKSYKSQLQRAYSAPSSPVRYDTVYVEPNLKEYETQVLQMCVPIDDNDDYNDLHLDFSKKSHVFNLDNVTYISKENNLNKSSSQRSPMGSESTARASSVGEHDPGKSGNHMYDGSLDDEEMSTSPSNENVMFREKKKYSHLGYLCNDQSIETTTEL</sequence>
<dbReference type="FunFam" id="2.60.40.60:FF:000275">
    <property type="entry name" value="Si:dkey-30k22.7"/>
    <property type="match status" value="1"/>
</dbReference>
<dbReference type="InParanoid" id="A0A1W4W376"/>
<feature type="transmembrane region" description="Helical" evidence="9">
    <location>
        <begin position="1364"/>
        <end position="1389"/>
    </location>
</feature>
<dbReference type="GO" id="GO:0007156">
    <property type="term" value="P:homophilic cell adhesion via plasma membrane adhesion molecules"/>
    <property type="evidence" value="ECO:0007669"/>
    <property type="project" value="InterPro"/>
</dbReference>
<dbReference type="PRINTS" id="PR00205">
    <property type="entry name" value="CADHERIN"/>
</dbReference>
<evidence type="ECO:0000256" key="1">
    <source>
        <dbReference type="ARBA" id="ARBA00004370"/>
    </source>
</evidence>
<feature type="compositionally biased region" description="Polar residues" evidence="8">
    <location>
        <begin position="1470"/>
        <end position="1489"/>
    </location>
</feature>
<evidence type="ECO:0000256" key="3">
    <source>
        <dbReference type="ARBA" id="ARBA00022737"/>
    </source>
</evidence>
<keyword evidence="3" id="KW-0677">Repeat</keyword>
<feature type="domain" description="Cadherin" evidence="11">
    <location>
        <begin position="903"/>
        <end position="1009"/>
    </location>
</feature>
<keyword evidence="5 9" id="KW-1133">Transmembrane helix</keyword>
<dbReference type="OrthoDB" id="10029135at2759"/>
<protein>
    <submittedName>
        <fullName evidence="13">Cadherin-99C</fullName>
    </submittedName>
</protein>
<reference evidence="13" key="1">
    <citation type="submission" date="2025-08" db="UniProtKB">
        <authorList>
            <consortium name="RefSeq"/>
        </authorList>
    </citation>
    <scope>IDENTIFICATION</scope>
    <source>
        <tissue evidence="13">Entire body</tissue>
    </source>
</reference>
<evidence type="ECO:0000259" key="11">
    <source>
        <dbReference type="PROSITE" id="PS50268"/>
    </source>
</evidence>
<dbReference type="GO" id="GO:0009653">
    <property type="term" value="P:anatomical structure morphogenesis"/>
    <property type="evidence" value="ECO:0007669"/>
    <property type="project" value="UniProtKB-ARBA"/>
</dbReference>
<dbReference type="InterPro" id="IPR002126">
    <property type="entry name" value="Cadherin-like_dom"/>
</dbReference>
<evidence type="ECO:0000256" key="10">
    <source>
        <dbReference type="SAM" id="SignalP"/>
    </source>
</evidence>
<accession>A0A1W4W376</accession>
<dbReference type="FunCoup" id="A0A1W4W376">
    <property type="interactions" value="127"/>
</dbReference>
<feature type="domain" description="Cadherin" evidence="11">
    <location>
        <begin position="1131"/>
        <end position="1248"/>
    </location>
</feature>
<dbReference type="FunFam" id="2.60.40.60:FF:000381">
    <property type="entry name" value="Protocadherin 15"/>
    <property type="match status" value="1"/>
</dbReference>
<dbReference type="FunFam" id="2.60.40.60:FF:000403">
    <property type="entry name" value="Protocadherin 15"/>
    <property type="match status" value="1"/>
</dbReference>
<feature type="chain" id="PRO_5010696305" evidence="10">
    <location>
        <begin position="23"/>
        <end position="1549"/>
    </location>
</feature>